<reference evidence="2" key="1">
    <citation type="submission" date="2016-04" db="EMBL/GenBank/DDBJ databases">
        <authorList>
            <person name="Evans L.H."/>
            <person name="Alamgir A."/>
            <person name="Owens N."/>
            <person name="Weber N.D."/>
            <person name="Virtaneva K."/>
            <person name="Barbian K."/>
            <person name="Babar A."/>
            <person name="Rosenke K."/>
        </authorList>
    </citation>
    <scope>NUCLEOTIDE SEQUENCE [LARGE SCALE GENOMIC DNA]</scope>
    <source>
        <strain evidence="2">CBS 101.48</strain>
    </source>
</reference>
<sequence>MLLYKLVFIVTFGLFKVPDTTLIRHSPLLASRILAVNAHPLLPAIAPPRSTIYSLGDCLLRLPVTIHELLTKLYRSLLPLPLGVRLGTTVSLPVSALTWTKFWRLTMPHRCRTLWFRFLHDCLPTRAILHHRVPNLFPSPMCHVCSVSTDNSIHMLFSCPTKLPFWKYFFHELFICASDTPSLQVLFLSALLKLSFPPVRHPQGIPLRPHQIFSAALTTVWQAHWRFVFEDKLILPDSLRTSTYSQITTLLHRKHVPFLQSHLVSL</sequence>
<dbReference type="AlphaFoldDB" id="A0A163JCR8"/>
<name>A0A163JCR8_ABSGL</name>
<accession>A0A163JCR8</accession>
<dbReference type="Pfam" id="PF13966">
    <property type="entry name" value="zf-RVT"/>
    <property type="match status" value="1"/>
</dbReference>
<dbReference type="EMBL" id="LT553219">
    <property type="protein sequence ID" value="SAM00555.1"/>
    <property type="molecule type" value="Genomic_DNA"/>
</dbReference>
<dbReference type="STRING" id="4829.A0A163JCR8"/>
<dbReference type="Proteomes" id="UP000078561">
    <property type="component" value="Unassembled WGS sequence"/>
</dbReference>
<gene>
    <name evidence="2" type="primary">ABSGL_06243.1 scaffold 7705</name>
</gene>
<dbReference type="InParanoid" id="A0A163JCR8"/>
<evidence type="ECO:0000313" key="3">
    <source>
        <dbReference type="Proteomes" id="UP000078561"/>
    </source>
</evidence>
<evidence type="ECO:0000259" key="1">
    <source>
        <dbReference type="Pfam" id="PF13966"/>
    </source>
</evidence>
<feature type="domain" description="Reverse transcriptase zinc-binding" evidence="1">
    <location>
        <begin position="98"/>
        <end position="166"/>
    </location>
</feature>
<organism evidence="2">
    <name type="scientific">Absidia glauca</name>
    <name type="common">Pin mould</name>
    <dbReference type="NCBI Taxonomy" id="4829"/>
    <lineage>
        <taxon>Eukaryota</taxon>
        <taxon>Fungi</taxon>
        <taxon>Fungi incertae sedis</taxon>
        <taxon>Mucoromycota</taxon>
        <taxon>Mucoromycotina</taxon>
        <taxon>Mucoromycetes</taxon>
        <taxon>Mucorales</taxon>
        <taxon>Cunninghamellaceae</taxon>
        <taxon>Absidia</taxon>
    </lineage>
</organism>
<protein>
    <recommendedName>
        <fullName evidence="1">Reverse transcriptase zinc-binding domain-containing protein</fullName>
    </recommendedName>
</protein>
<evidence type="ECO:0000313" key="2">
    <source>
        <dbReference type="EMBL" id="SAM00555.1"/>
    </source>
</evidence>
<keyword evidence="3" id="KW-1185">Reference proteome</keyword>
<dbReference type="OrthoDB" id="2273311at2759"/>
<dbReference type="InterPro" id="IPR026960">
    <property type="entry name" value="RVT-Znf"/>
</dbReference>
<proteinExistence type="predicted"/>